<proteinExistence type="predicted"/>
<accession>A0A9Q0N006</accession>
<comment type="caution">
    <text evidence="3">The sequence shown here is derived from an EMBL/GenBank/DDBJ whole genome shotgun (WGS) entry which is preliminary data.</text>
</comment>
<evidence type="ECO:0000313" key="3">
    <source>
        <dbReference type="EMBL" id="KAJ6640310.1"/>
    </source>
</evidence>
<sequence length="235" mass="27014">MSLNESNSAEFADDIDLPNLVDSVEPELLKLVESDEKPDENVAVKVDHLSVLLSNYGESGFKLEEQFRQHNIEFNDLSALSDNDLKQFGVTDGNIRRQILKDFSEFLNQNTHYDEEMKSLNIEDYSCNALDHIRKHLEYTNIVVRGSFLKMQSDPPDDVYVTNELNATDLVLSTLEEMRKASNALEQELVNLTVNEKIIKTSEPFNYWKYLLVLGATAIGSAVLYKYYRIKLFKF</sequence>
<feature type="domain" description="SAM" evidence="2">
    <location>
        <begin position="44"/>
        <end position="109"/>
    </location>
</feature>
<dbReference type="Gene3D" id="1.10.150.50">
    <property type="entry name" value="Transcription Factor, Ets-1"/>
    <property type="match status" value="1"/>
</dbReference>
<dbReference type="InterPro" id="IPR013761">
    <property type="entry name" value="SAM/pointed_sf"/>
</dbReference>
<protein>
    <recommendedName>
        <fullName evidence="2">SAM domain-containing protein</fullName>
    </recommendedName>
</protein>
<dbReference type="Proteomes" id="UP001151699">
    <property type="component" value="Chromosome X"/>
</dbReference>
<reference evidence="3" key="1">
    <citation type="submission" date="2022-07" db="EMBL/GenBank/DDBJ databases">
        <authorList>
            <person name="Trinca V."/>
            <person name="Uliana J.V.C."/>
            <person name="Torres T.T."/>
            <person name="Ward R.J."/>
            <person name="Monesi N."/>
        </authorList>
    </citation>
    <scope>NUCLEOTIDE SEQUENCE</scope>
    <source>
        <strain evidence="3">HSMRA1968</strain>
        <tissue evidence="3">Whole embryos</tissue>
    </source>
</reference>
<dbReference type="CDD" id="cd09487">
    <property type="entry name" value="SAM_superfamily"/>
    <property type="match status" value="1"/>
</dbReference>
<name>A0A9Q0N006_9DIPT</name>
<keyword evidence="1" id="KW-0812">Transmembrane</keyword>
<keyword evidence="1" id="KW-0472">Membrane</keyword>
<dbReference type="SUPFAM" id="SSF47769">
    <property type="entry name" value="SAM/Pointed domain"/>
    <property type="match status" value="1"/>
</dbReference>
<dbReference type="PROSITE" id="PS50105">
    <property type="entry name" value="SAM_DOMAIN"/>
    <property type="match status" value="1"/>
</dbReference>
<keyword evidence="4" id="KW-1185">Reference proteome</keyword>
<evidence type="ECO:0000256" key="1">
    <source>
        <dbReference type="SAM" id="Phobius"/>
    </source>
</evidence>
<dbReference type="Pfam" id="PF07647">
    <property type="entry name" value="SAM_2"/>
    <property type="match status" value="1"/>
</dbReference>
<evidence type="ECO:0000313" key="4">
    <source>
        <dbReference type="Proteomes" id="UP001151699"/>
    </source>
</evidence>
<keyword evidence="1" id="KW-1133">Transmembrane helix</keyword>
<dbReference type="InterPro" id="IPR001660">
    <property type="entry name" value="SAM"/>
</dbReference>
<gene>
    <name evidence="3" type="ORF">Bhyg_13060</name>
</gene>
<dbReference type="AlphaFoldDB" id="A0A9Q0N006"/>
<evidence type="ECO:0000259" key="2">
    <source>
        <dbReference type="PROSITE" id="PS50105"/>
    </source>
</evidence>
<dbReference type="EMBL" id="WJQU01000003">
    <property type="protein sequence ID" value="KAJ6640310.1"/>
    <property type="molecule type" value="Genomic_DNA"/>
</dbReference>
<feature type="transmembrane region" description="Helical" evidence="1">
    <location>
        <begin position="207"/>
        <end position="228"/>
    </location>
</feature>
<organism evidence="3 4">
    <name type="scientific">Pseudolycoriella hygida</name>
    <dbReference type="NCBI Taxonomy" id="35572"/>
    <lineage>
        <taxon>Eukaryota</taxon>
        <taxon>Metazoa</taxon>
        <taxon>Ecdysozoa</taxon>
        <taxon>Arthropoda</taxon>
        <taxon>Hexapoda</taxon>
        <taxon>Insecta</taxon>
        <taxon>Pterygota</taxon>
        <taxon>Neoptera</taxon>
        <taxon>Endopterygota</taxon>
        <taxon>Diptera</taxon>
        <taxon>Nematocera</taxon>
        <taxon>Sciaroidea</taxon>
        <taxon>Sciaridae</taxon>
        <taxon>Pseudolycoriella</taxon>
    </lineage>
</organism>
<dbReference type="OrthoDB" id="7772891at2759"/>